<dbReference type="EMBL" id="RCML01002186">
    <property type="protein sequence ID" value="KAG2958678.1"/>
    <property type="molecule type" value="Genomic_DNA"/>
</dbReference>
<evidence type="ECO:0000313" key="2">
    <source>
        <dbReference type="Proteomes" id="UP000697107"/>
    </source>
</evidence>
<proteinExistence type="predicted"/>
<dbReference type="AlphaFoldDB" id="A0A8T1ETW6"/>
<gene>
    <name evidence="1" type="ORF">PC118_g23404</name>
</gene>
<comment type="caution">
    <text evidence="1">The sequence shown here is derived from an EMBL/GenBank/DDBJ whole genome shotgun (WGS) entry which is preliminary data.</text>
</comment>
<evidence type="ECO:0000313" key="1">
    <source>
        <dbReference type="EMBL" id="KAG2958678.1"/>
    </source>
</evidence>
<dbReference type="Proteomes" id="UP000697107">
    <property type="component" value="Unassembled WGS sequence"/>
</dbReference>
<organism evidence="1 2">
    <name type="scientific">Phytophthora cactorum</name>
    <dbReference type="NCBI Taxonomy" id="29920"/>
    <lineage>
        <taxon>Eukaryota</taxon>
        <taxon>Sar</taxon>
        <taxon>Stramenopiles</taxon>
        <taxon>Oomycota</taxon>
        <taxon>Peronosporomycetes</taxon>
        <taxon>Peronosporales</taxon>
        <taxon>Peronosporaceae</taxon>
        <taxon>Phytophthora</taxon>
    </lineage>
</organism>
<reference evidence="1" key="1">
    <citation type="submission" date="2018-10" db="EMBL/GenBank/DDBJ databases">
        <title>Effector identification in a new, highly contiguous assembly of the strawberry crown rot pathogen Phytophthora cactorum.</title>
        <authorList>
            <person name="Armitage A.D."/>
            <person name="Nellist C.F."/>
            <person name="Bates H."/>
            <person name="Vickerstaff R.J."/>
            <person name="Harrison R.J."/>
        </authorList>
    </citation>
    <scope>NUCLEOTIDE SEQUENCE</scope>
    <source>
        <strain evidence="1">P415</strain>
    </source>
</reference>
<name>A0A8T1ETW6_9STRA</name>
<protein>
    <submittedName>
        <fullName evidence="1">Uncharacterized protein</fullName>
    </submittedName>
</protein>
<sequence length="29" mass="3219">MDNAAVIVFDINSVSVLFVRSVVVQKRVL</sequence>
<accession>A0A8T1ETW6</accession>